<dbReference type="AlphaFoldDB" id="A0A087CTF4"/>
<dbReference type="Gene3D" id="3.40.50.2000">
    <property type="entry name" value="Glycogen Phosphorylase B"/>
    <property type="match status" value="2"/>
</dbReference>
<dbReference type="EC" id="2.4.1.283" evidence="4"/>
<dbReference type="InterPro" id="IPR050194">
    <property type="entry name" value="Glycosyltransferase_grp1"/>
</dbReference>
<dbReference type="EMBL" id="JGZM01000006">
    <property type="protein sequence ID" value="KFI86554.1"/>
    <property type="molecule type" value="Genomic_DNA"/>
</dbReference>
<dbReference type="Proteomes" id="UP000029040">
    <property type="component" value="Unassembled WGS sequence"/>
</dbReference>
<protein>
    <submittedName>
        <fullName evidence="4">Glycosyltransferase</fullName>
        <ecNumber evidence="4">2.4.1.283</ecNumber>
        <ecNumber evidence="4">2.4.1.284</ecNumber>
    </submittedName>
</protein>
<keyword evidence="2 4" id="KW-0808">Transferase</keyword>
<evidence type="ECO:0000259" key="3">
    <source>
        <dbReference type="Pfam" id="PF13439"/>
    </source>
</evidence>
<comment type="caution">
    <text evidence="4">The sequence shown here is derived from an EMBL/GenBank/DDBJ whole genome shotgun (WGS) entry which is preliminary data.</text>
</comment>
<evidence type="ECO:0000256" key="2">
    <source>
        <dbReference type="ARBA" id="ARBA00022679"/>
    </source>
</evidence>
<evidence type="ECO:0000313" key="5">
    <source>
        <dbReference type="Proteomes" id="UP000029040"/>
    </source>
</evidence>
<organism evidence="4 5">
    <name type="scientific">Bifidobacterium pullorum subsp. saeculare DSM 6531 = LMG 14934</name>
    <dbReference type="NCBI Taxonomy" id="1437611"/>
    <lineage>
        <taxon>Bacteria</taxon>
        <taxon>Bacillati</taxon>
        <taxon>Actinomycetota</taxon>
        <taxon>Actinomycetes</taxon>
        <taxon>Bifidobacteriales</taxon>
        <taxon>Bifidobacteriaceae</taxon>
        <taxon>Bifidobacterium</taxon>
    </lineage>
</organism>
<sequence>MLDEFRSLGCKVIETPDRRSQTLLYVRHLFSLMRSEHYDVVHVHGSSSIMGIELRLAQLAHVKTRIAHSHNTKSDNPRRDQFFRPMFRGSWNKALACGQDAGKWLFEDASFEVVHNGIKTERFAFDQGSRNEMRERLGIESSLAIGFVGNINYVKNQRFLLQIFREILARGVDSRLFIIGDGPDRTDIEELSSEETFEGRITITGRVSNVSDILQAMDVMVLPSLFEGLPTVVLEWQASGLPCLVSDAVTKECAVTNLVNFLPLGAGAIEWADALLGAAGNSSSSVSSRSKASLMACTALRSAGFDAGVMAERIRTLYLGGE</sequence>
<proteinExistence type="predicted"/>
<dbReference type="PANTHER" id="PTHR45947:SF15">
    <property type="entry name" value="TEICHURONIC ACID BIOSYNTHESIS GLYCOSYLTRANSFERASE TUAC-RELATED"/>
    <property type="match status" value="1"/>
</dbReference>
<dbReference type="GO" id="GO:0102318">
    <property type="term" value="F:2-deoxystreptamine glucosyltransferase activity"/>
    <property type="evidence" value="ECO:0007669"/>
    <property type="project" value="UniProtKB-EC"/>
</dbReference>
<accession>A0A087CTF4</accession>
<evidence type="ECO:0000256" key="1">
    <source>
        <dbReference type="ARBA" id="ARBA00022676"/>
    </source>
</evidence>
<feature type="domain" description="Glycosyltransferase subfamily 4-like N-terminal" evidence="3">
    <location>
        <begin position="11"/>
        <end position="122"/>
    </location>
</feature>
<dbReference type="Pfam" id="PF13439">
    <property type="entry name" value="Glyco_transf_4"/>
    <property type="match status" value="1"/>
</dbReference>
<dbReference type="InterPro" id="IPR028098">
    <property type="entry name" value="Glyco_trans_4-like_N"/>
</dbReference>
<dbReference type="GO" id="GO:0102319">
    <property type="term" value="F:2-deoxystreptamine N-acetyl-D-glucosaminyltransferase activity"/>
    <property type="evidence" value="ECO:0007669"/>
    <property type="project" value="UniProtKB-EC"/>
</dbReference>
<dbReference type="SUPFAM" id="SSF53756">
    <property type="entry name" value="UDP-Glycosyltransferase/glycogen phosphorylase"/>
    <property type="match status" value="1"/>
</dbReference>
<dbReference type="CDD" id="cd03812">
    <property type="entry name" value="GT4_CapH-like"/>
    <property type="match status" value="1"/>
</dbReference>
<dbReference type="PANTHER" id="PTHR45947">
    <property type="entry name" value="SULFOQUINOVOSYL TRANSFERASE SQD2"/>
    <property type="match status" value="1"/>
</dbReference>
<gene>
    <name evidence="4" type="ORF">BSAE_1667</name>
</gene>
<dbReference type="Pfam" id="PF13692">
    <property type="entry name" value="Glyco_trans_1_4"/>
    <property type="match status" value="1"/>
</dbReference>
<keyword evidence="1 4" id="KW-0328">Glycosyltransferase</keyword>
<evidence type="ECO:0000313" key="4">
    <source>
        <dbReference type="EMBL" id="KFI86554.1"/>
    </source>
</evidence>
<dbReference type="GO" id="GO:1901137">
    <property type="term" value="P:carbohydrate derivative biosynthetic process"/>
    <property type="evidence" value="ECO:0007669"/>
    <property type="project" value="UniProtKB-ARBA"/>
</dbReference>
<reference evidence="4 5" key="1">
    <citation type="submission" date="2014-03" db="EMBL/GenBank/DDBJ databases">
        <title>Genomics of Bifidobacteria.</title>
        <authorList>
            <person name="Ventura M."/>
            <person name="Milani C."/>
            <person name="Lugli G.A."/>
        </authorList>
    </citation>
    <scope>NUCLEOTIDE SEQUENCE [LARGE SCALE GENOMIC DNA]</scope>
    <source>
        <strain evidence="4 5">LMG 14934</strain>
    </source>
</reference>
<name>A0A087CTF4_9BIFI</name>
<dbReference type="EC" id="2.4.1.284" evidence="4"/>